<evidence type="ECO:0000259" key="2">
    <source>
        <dbReference type="PROSITE" id="PS51782"/>
    </source>
</evidence>
<accession>A0AAP0BV60</accession>
<dbReference type="CDD" id="cd00118">
    <property type="entry name" value="LysM"/>
    <property type="match status" value="1"/>
</dbReference>
<evidence type="ECO:0000313" key="4">
    <source>
        <dbReference type="Proteomes" id="UP001418222"/>
    </source>
</evidence>
<dbReference type="PROSITE" id="PS51782">
    <property type="entry name" value="LYSM"/>
    <property type="match status" value="1"/>
</dbReference>
<dbReference type="InterPro" id="IPR036779">
    <property type="entry name" value="LysM_dom_sf"/>
</dbReference>
<dbReference type="SUPFAM" id="SSF54106">
    <property type="entry name" value="LysM domain"/>
    <property type="match status" value="1"/>
</dbReference>
<feature type="compositionally biased region" description="Low complexity" evidence="1">
    <location>
        <begin position="303"/>
        <end position="322"/>
    </location>
</feature>
<feature type="domain" description="LysM" evidence="2">
    <location>
        <begin position="56"/>
        <end position="100"/>
    </location>
</feature>
<feature type="region of interest" description="Disordered" evidence="1">
    <location>
        <begin position="154"/>
        <end position="182"/>
    </location>
</feature>
<gene>
    <name evidence="3" type="ORF">KSP39_PZI004910</name>
</gene>
<evidence type="ECO:0000256" key="1">
    <source>
        <dbReference type="SAM" id="MobiDB-lite"/>
    </source>
</evidence>
<evidence type="ECO:0000313" key="3">
    <source>
        <dbReference type="EMBL" id="KAK8951180.1"/>
    </source>
</evidence>
<keyword evidence="4" id="KW-1185">Reference proteome</keyword>
<reference evidence="3 4" key="1">
    <citation type="journal article" date="2022" name="Nat. Plants">
        <title>Genomes of leafy and leafless Platanthera orchids illuminate the evolution of mycoheterotrophy.</title>
        <authorList>
            <person name="Li M.H."/>
            <person name="Liu K.W."/>
            <person name="Li Z."/>
            <person name="Lu H.C."/>
            <person name="Ye Q.L."/>
            <person name="Zhang D."/>
            <person name="Wang J.Y."/>
            <person name="Li Y.F."/>
            <person name="Zhong Z.M."/>
            <person name="Liu X."/>
            <person name="Yu X."/>
            <person name="Liu D.K."/>
            <person name="Tu X.D."/>
            <person name="Liu B."/>
            <person name="Hao Y."/>
            <person name="Liao X.Y."/>
            <person name="Jiang Y.T."/>
            <person name="Sun W.H."/>
            <person name="Chen J."/>
            <person name="Chen Y.Q."/>
            <person name="Ai Y."/>
            <person name="Zhai J.W."/>
            <person name="Wu S.S."/>
            <person name="Zhou Z."/>
            <person name="Hsiao Y.Y."/>
            <person name="Wu W.L."/>
            <person name="Chen Y.Y."/>
            <person name="Lin Y.F."/>
            <person name="Hsu J.L."/>
            <person name="Li C.Y."/>
            <person name="Wang Z.W."/>
            <person name="Zhao X."/>
            <person name="Zhong W.Y."/>
            <person name="Ma X.K."/>
            <person name="Ma L."/>
            <person name="Huang J."/>
            <person name="Chen G.Z."/>
            <person name="Huang M.Z."/>
            <person name="Huang L."/>
            <person name="Peng D.H."/>
            <person name="Luo Y.B."/>
            <person name="Zou S.Q."/>
            <person name="Chen S.P."/>
            <person name="Lan S."/>
            <person name="Tsai W.C."/>
            <person name="Van de Peer Y."/>
            <person name="Liu Z.J."/>
        </authorList>
    </citation>
    <scope>NUCLEOTIDE SEQUENCE [LARGE SCALE GENOMIC DNA]</scope>
    <source>
        <strain evidence="3">Lor287</strain>
    </source>
</reference>
<comment type="caution">
    <text evidence="3">The sequence shown here is derived from an EMBL/GenBank/DDBJ whole genome shotgun (WGS) entry which is preliminary data.</text>
</comment>
<feature type="region of interest" description="Disordered" evidence="1">
    <location>
        <begin position="1"/>
        <end position="48"/>
    </location>
</feature>
<feature type="region of interest" description="Disordered" evidence="1">
    <location>
        <begin position="195"/>
        <end position="322"/>
    </location>
</feature>
<proteinExistence type="predicted"/>
<sequence length="354" mass="38672">MQAKTRPRNSHPPTDGLLDGEQPRSRETNGYATVPISWPASASPPSSFSPTGANFIEHRVSKMDTLAGVAIKYGVEVGDIRRMNGLVTDLQMFAHKSLQIPLPGRHPTSPAMANGSTKSCHIVDPLQSFKVKPSSGRISPAMCSLQDYYGLPKSNRTRHSSEGTEMSVYKLSRTPPLEEEEDDRLVLELPASSDPLHSQHQKVSSLVNGFSPEKCDHSEDMNELEQSIRRRPRADDDPSLHTPEFLLREESSVGVFTGRAGKGLALRPKPGSRTELEEGRRQNSVSSCDSPATGDAFLSVRKSSSASNLSESESSSSSIWQTSKWSLKPDVIARPIFDGLPNPIASWRSKAALD</sequence>
<feature type="compositionally biased region" description="Polar residues" evidence="1">
    <location>
        <begin position="195"/>
        <end position="208"/>
    </location>
</feature>
<organism evidence="3 4">
    <name type="scientific">Platanthera zijinensis</name>
    <dbReference type="NCBI Taxonomy" id="2320716"/>
    <lineage>
        <taxon>Eukaryota</taxon>
        <taxon>Viridiplantae</taxon>
        <taxon>Streptophyta</taxon>
        <taxon>Embryophyta</taxon>
        <taxon>Tracheophyta</taxon>
        <taxon>Spermatophyta</taxon>
        <taxon>Magnoliopsida</taxon>
        <taxon>Liliopsida</taxon>
        <taxon>Asparagales</taxon>
        <taxon>Orchidaceae</taxon>
        <taxon>Orchidoideae</taxon>
        <taxon>Orchideae</taxon>
        <taxon>Orchidinae</taxon>
        <taxon>Platanthera</taxon>
    </lineage>
</organism>
<protein>
    <submittedName>
        <fullName evidence="3">F-box protein</fullName>
    </submittedName>
</protein>
<dbReference type="Pfam" id="PF01476">
    <property type="entry name" value="LysM"/>
    <property type="match status" value="1"/>
</dbReference>
<dbReference type="PANTHER" id="PTHR20932:SF36">
    <property type="entry name" value="OS03G0110600 PROTEIN"/>
    <property type="match status" value="1"/>
</dbReference>
<name>A0AAP0BV60_9ASPA</name>
<dbReference type="PANTHER" id="PTHR20932">
    <property type="entry name" value="LYSM AND PUTATIVE PEPTIDOGLYCAN-BINDING DOMAIN-CONTAINING PROTEIN"/>
    <property type="match status" value="1"/>
</dbReference>
<dbReference type="InterPro" id="IPR045030">
    <property type="entry name" value="LYSM1-4"/>
</dbReference>
<dbReference type="Gene3D" id="3.10.350.10">
    <property type="entry name" value="LysM domain"/>
    <property type="match status" value="1"/>
</dbReference>
<dbReference type="AlphaFoldDB" id="A0AAP0BV60"/>
<feature type="compositionally biased region" description="Low complexity" evidence="1">
    <location>
        <begin position="35"/>
        <end position="48"/>
    </location>
</feature>
<feature type="compositionally biased region" description="Basic and acidic residues" evidence="1">
    <location>
        <begin position="272"/>
        <end position="281"/>
    </location>
</feature>
<dbReference type="InterPro" id="IPR018392">
    <property type="entry name" value="LysM"/>
</dbReference>
<dbReference type="Proteomes" id="UP001418222">
    <property type="component" value="Unassembled WGS sequence"/>
</dbReference>
<dbReference type="EMBL" id="JBBWWQ010000003">
    <property type="protein sequence ID" value="KAK8951180.1"/>
    <property type="molecule type" value="Genomic_DNA"/>
</dbReference>